<evidence type="ECO:0000256" key="9">
    <source>
        <dbReference type="SAM" id="Phobius"/>
    </source>
</evidence>
<dbReference type="SMART" id="SM00387">
    <property type="entry name" value="HATPase_c"/>
    <property type="match status" value="1"/>
</dbReference>
<feature type="transmembrane region" description="Helical" evidence="9">
    <location>
        <begin position="33"/>
        <end position="53"/>
    </location>
</feature>
<keyword evidence="4" id="KW-0808">Transferase</keyword>
<dbReference type="InterPro" id="IPR011712">
    <property type="entry name" value="Sig_transdc_His_kin_sub3_dim/P"/>
</dbReference>
<accession>A0ABQ1EPM8</accession>
<evidence type="ECO:0000313" key="12">
    <source>
        <dbReference type="Proteomes" id="UP000615455"/>
    </source>
</evidence>
<keyword evidence="5" id="KW-0547">Nucleotide-binding</keyword>
<keyword evidence="6" id="KW-0418">Kinase</keyword>
<dbReference type="Gene3D" id="3.30.565.10">
    <property type="entry name" value="Histidine kinase-like ATPase, C-terminal domain"/>
    <property type="match status" value="1"/>
</dbReference>
<dbReference type="Proteomes" id="UP000615455">
    <property type="component" value="Unassembled WGS sequence"/>
</dbReference>
<dbReference type="PANTHER" id="PTHR24421:SF10">
    <property type="entry name" value="NITRATE_NITRITE SENSOR PROTEIN NARQ"/>
    <property type="match status" value="1"/>
</dbReference>
<evidence type="ECO:0000256" key="5">
    <source>
        <dbReference type="ARBA" id="ARBA00022741"/>
    </source>
</evidence>
<feature type="transmembrane region" description="Helical" evidence="9">
    <location>
        <begin position="60"/>
        <end position="80"/>
    </location>
</feature>
<organism evidence="11 12">
    <name type="scientific">Paenibacillus marchantiophytorum</name>
    <dbReference type="NCBI Taxonomy" id="1619310"/>
    <lineage>
        <taxon>Bacteria</taxon>
        <taxon>Bacillati</taxon>
        <taxon>Bacillota</taxon>
        <taxon>Bacilli</taxon>
        <taxon>Bacillales</taxon>
        <taxon>Paenibacillaceae</taxon>
        <taxon>Paenibacillus</taxon>
    </lineage>
</organism>
<dbReference type="EC" id="2.7.13.3" evidence="2"/>
<keyword evidence="8" id="KW-0902">Two-component regulatory system</keyword>
<dbReference type="PANTHER" id="PTHR24421">
    <property type="entry name" value="NITRATE/NITRITE SENSOR PROTEIN NARX-RELATED"/>
    <property type="match status" value="1"/>
</dbReference>
<dbReference type="EMBL" id="BMHE01000012">
    <property type="protein sequence ID" value="GFZ81462.1"/>
    <property type="molecule type" value="Genomic_DNA"/>
</dbReference>
<feature type="transmembrane region" description="Helical" evidence="9">
    <location>
        <begin position="7"/>
        <end position="27"/>
    </location>
</feature>
<evidence type="ECO:0000256" key="3">
    <source>
        <dbReference type="ARBA" id="ARBA00022553"/>
    </source>
</evidence>
<protein>
    <recommendedName>
        <fullName evidence="2">histidine kinase</fullName>
        <ecNumber evidence="2">2.7.13.3</ecNumber>
    </recommendedName>
</protein>
<comment type="catalytic activity">
    <reaction evidence="1">
        <text>ATP + protein L-histidine = ADP + protein N-phospho-L-histidine.</text>
        <dbReference type="EC" id="2.7.13.3"/>
    </reaction>
</comment>
<feature type="domain" description="Histidine kinase/HSP90-like ATPase" evidence="10">
    <location>
        <begin position="417"/>
        <end position="511"/>
    </location>
</feature>
<comment type="caution">
    <text evidence="11">The sequence shown here is derived from an EMBL/GenBank/DDBJ whole genome shotgun (WGS) entry which is preliminary data.</text>
</comment>
<dbReference type="InterPro" id="IPR003594">
    <property type="entry name" value="HATPase_dom"/>
</dbReference>
<dbReference type="Pfam" id="PF07730">
    <property type="entry name" value="HisKA_3"/>
    <property type="match status" value="1"/>
</dbReference>
<evidence type="ECO:0000256" key="4">
    <source>
        <dbReference type="ARBA" id="ARBA00022679"/>
    </source>
</evidence>
<sequence>MSLQNKTSLYLFLGCRWVLLLIGLLVYTNSSGVSPGLLLVAVLFQTIYSLVHLDKMRRKWAFIAATADILFGFVILWLTGGLSSPFLFYSFTSLGMIKRFVTWKQYYTISLCYVLLLPTVFALIFSTSIYDYVIAHFDYGFVVFAFYCAVGLVHYALQSLRKQYRKFVMIYSTGRGGLKPFQQRSVHQVEELLKKVLDDREVILCIDQAGPYKKIQSWKHTYFTNYMKQNKPPSEKMYRNLPSPTGEVLPLYIQTLVDRDSHTYGWLLVRAGKNELTILHKIYMQFILTKLEAFHFTNEELQDAEETAVAIERNTIAQNIHDGITQELFFISIQLFQLKNVLPSDAREAVLPYVTEIEKKVKESHRDIRQFITELKDEKRKFNLHHAIEKLLYRVTEHTDVKPQFENVGWVAYEQLDIEEAIYHLVEEAANNVIKHAQAKHIHVKIEVTSVQWTITVKDDGVGMNKTDAYQEGKFGLGGMEKRIKALNGTISFHSEQARGMTVTAHIPRERSMAYV</sequence>
<dbReference type="InterPro" id="IPR050482">
    <property type="entry name" value="Sensor_HK_TwoCompSys"/>
</dbReference>
<evidence type="ECO:0000256" key="7">
    <source>
        <dbReference type="ARBA" id="ARBA00022840"/>
    </source>
</evidence>
<feature type="transmembrane region" description="Helical" evidence="9">
    <location>
        <begin position="113"/>
        <end position="133"/>
    </location>
</feature>
<keyword evidence="3" id="KW-0597">Phosphoprotein</keyword>
<reference evidence="12" key="1">
    <citation type="journal article" date="2019" name="Int. J. Syst. Evol. Microbiol.">
        <title>The Global Catalogue of Microorganisms (GCM) 10K type strain sequencing project: providing services to taxonomists for standard genome sequencing and annotation.</title>
        <authorList>
            <consortium name="The Broad Institute Genomics Platform"/>
            <consortium name="The Broad Institute Genome Sequencing Center for Infectious Disease"/>
            <person name="Wu L."/>
            <person name="Ma J."/>
        </authorList>
    </citation>
    <scope>NUCLEOTIDE SEQUENCE [LARGE SCALE GENOMIC DNA]</scope>
    <source>
        <strain evidence="12">CGMCC 1.15043</strain>
    </source>
</reference>
<keyword evidence="9" id="KW-0812">Transmembrane</keyword>
<name>A0ABQ1EPM8_9BACL</name>
<dbReference type="CDD" id="cd16917">
    <property type="entry name" value="HATPase_UhpB-NarQ-NarX-like"/>
    <property type="match status" value="1"/>
</dbReference>
<feature type="transmembrane region" description="Helical" evidence="9">
    <location>
        <begin position="139"/>
        <end position="157"/>
    </location>
</feature>
<dbReference type="InterPro" id="IPR036890">
    <property type="entry name" value="HATPase_C_sf"/>
</dbReference>
<evidence type="ECO:0000256" key="1">
    <source>
        <dbReference type="ARBA" id="ARBA00000085"/>
    </source>
</evidence>
<dbReference type="Pfam" id="PF02518">
    <property type="entry name" value="HATPase_c"/>
    <property type="match status" value="1"/>
</dbReference>
<evidence type="ECO:0000256" key="2">
    <source>
        <dbReference type="ARBA" id="ARBA00012438"/>
    </source>
</evidence>
<keyword evidence="12" id="KW-1185">Reference proteome</keyword>
<proteinExistence type="predicted"/>
<keyword evidence="9" id="KW-0472">Membrane</keyword>
<keyword evidence="9" id="KW-1133">Transmembrane helix</keyword>
<keyword evidence="7" id="KW-0067">ATP-binding</keyword>
<evidence type="ECO:0000256" key="8">
    <source>
        <dbReference type="ARBA" id="ARBA00023012"/>
    </source>
</evidence>
<dbReference type="Gene3D" id="1.20.5.1930">
    <property type="match status" value="1"/>
</dbReference>
<evidence type="ECO:0000259" key="10">
    <source>
        <dbReference type="SMART" id="SM00387"/>
    </source>
</evidence>
<gene>
    <name evidence="11" type="ORF">GCM10008018_28980</name>
</gene>
<evidence type="ECO:0000313" key="11">
    <source>
        <dbReference type="EMBL" id="GFZ81462.1"/>
    </source>
</evidence>
<dbReference type="RefSeq" id="WP_189012562.1">
    <property type="nucleotide sequence ID" value="NZ_BMHE01000012.1"/>
</dbReference>
<evidence type="ECO:0000256" key="6">
    <source>
        <dbReference type="ARBA" id="ARBA00022777"/>
    </source>
</evidence>
<dbReference type="SUPFAM" id="SSF55874">
    <property type="entry name" value="ATPase domain of HSP90 chaperone/DNA topoisomerase II/histidine kinase"/>
    <property type="match status" value="1"/>
</dbReference>